<sequence>MFKEHDLLITQQIDKKVLIIYRKSGDPIMKVDRRVAKSQEAIKKALIELMTEKSFDTITIQDISDRANVNRGTIYLHYLDKFDLLDKIMEEHIYNMSNFCESAAEMDFLESTVHCMEYFENNFLFFSTMLASEGAPYFRNRFLKFNIEEFRKDVDTTQGKNVGQSEDVVVEFVANAYVGVVEWWLKNGMPYPPRDMAEKVGELLERLV</sequence>
<protein>
    <submittedName>
        <fullName evidence="4">Transcriptional regulator, TetR family</fullName>
    </submittedName>
</protein>
<accession>A0A1H8W5I4</accession>
<proteinExistence type="predicted"/>
<dbReference type="InterPro" id="IPR001647">
    <property type="entry name" value="HTH_TetR"/>
</dbReference>
<dbReference type="AlphaFoldDB" id="A0A1H8W5I4"/>
<dbReference type="Pfam" id="PF14278">
    <property type="entry name" value="TetR_C_8"/>
    <property type="match status" value="1"/>
</dbReference>
<feature type="domain" description="HTH tetR-type" evidence="3">
    <location>
        <begin position="36"/>
        <end position="96"/>
    </location>
</feature>
<dbReference type="EMBL" id="FODH01000037">
    <property type="protein sequence ID" value="SEP22914.1"/>
    <property type="molecule type" value="Genomic_DNA"/>
</dbReference>
<dbReference type="PROSITE" id="PS50977">
    <property type="entry name" value="HTH_TETR_2"/>
    <property type="match status" value="1"/>
</dbReference>
<dbReference type="PANTHER" id="PTHR43479:SF7">
    <property type="entry name" value="TETR-FAMILY TRANSCRIPTIONAL REGULATOR"/>
    <property type="match status" value="1"/>
</dbReference>
<dbReference type="PANTHER" id="PTHR43479">
    <property type="entry name" value="ACREF/ENVCD OPERON REPRESSOR-RELATED"/>
    <property type="match status" value="1"/>
</dbReference>
<dbReference type="Pfam" id="PF00440">
    <property type="entry name" value="TetR_N"/>
    <property type="match status" value="1"/>
</dbReference>
<dbReference type="Gene3D" id="1.10.357.10">
    <property type="entry name" value="Tetracycline Repressor, domain 2"/>
    <property type="match status" value="1"/>
</dbReference>
<dbReference type="SUPFAM" id="SSF46689">
    <property type="entry name" value="Homeodomain-like"/>
    <property type="match status" value="1"/>
</dbReference>
<dbReference type="GO" id="GO:0003677">
    <property type="term" value="F:DNA binding"/>
    <property type="evidence" value="ECO:0007669"/>
    <property type="project" value="UniProtKB-UniRule"/>
</dbReference>
<organism evidence="4 5">
    <name type="scientific">Paenibacillus sophorae</name>
    <dbReference type="NCBI Taxonomy" id="1333845"/>
    <lineage>
        <taxon>Bacteria</taxon>
        <taxon>Bacillati</taxon>
        <taxon>Bacillota</taxon>
        <taxon>Bacilli</taxon>
        <taxon>Bacillales</taxon>
        <taxon>Paenibacillaceae</taxon>
        <taxon>Paenibacillus</taxon>
    </lineage>
</organism>
<dbReference type="Proteomes" id="UP000198809">
    <property type="component" value="Unassembled WGS sequence"/>
</dbReference>
<dbReference type="InterPro" id="IPR009057">
    <property type="entry name" value="Homeodomain-like_sf"/>
</dbReference>
<gene>
    <name evidence="4" type="ORF">SAMN04487895_1373</name>
</gene>
<evidence type="ECO:0000256" key="1">
    <source>
        <dbReference type="ARBA" id="ARBA00023125"/>
    </source>
</evidence>
<evidence type="ECO:0000313" key="4">
    <source>
        <dbReference type="EMBL" id="SEP22914.1"/>
    </source>
</evidence>
<name>A0A1H8W5I4_9BACL</name>
<evidence type="ECO:0000259" key="3">
    <source>
        <dbReference type="PROSITE" id="PS50977"/>
    </source>
</evidence>
<evidence type="ECO:0000313" key="5">
    <source>
        <dbReference type="Proteomes" id="UP000198809"/>
    </source>
</evidence>
<dbReference type="InterPro" id="IPR050624">
    <property type="entry name" value="HTH-type_Tx_Regulator"/>
</dbReference>
<feature type="DNA-binding region" description="H-T-H motif" evidence="2">
    <location>
        <begin position="59"/>
        <end position="78"/>
    </location>
</feature>
<dbReference type="InterPro" id="IPR039532">
    <property type="entry name" value="TetR_C_Firmicutes"/>
</dbReference>
<reference evidence="4 5" key="1">
    <citation type="submission" date="2016-10" db="EMBL/GenBank/DDBJ databases">
        <authorList>
            <person name="de Groot N.N."/>
        </authorList>
    </citation>
    <scope>NUCLEOTIDE SEQUENCE [LARGE SCALE GENOMIC DNA]</scope>
    <source>
        <strain evidence="4 5">CGMCC 1.10238</strain>
    </source>
</reference>
<evidence type="ECO:0000256" key="2">
    <source>
        <dbReference type="PROSITE-ProRule" id="PRU00335"/>
    </source>
</evidence>
<keyword evidence="1 2" id="KW-0238">DNA-binding</keyword>